<keyword evidence="4" id="KW-0997">Cell inner membrane</keyword>
<protein>
    <submittedName>
        <fullName evidence="10">Iron ABC transporter permease</fullName>
    </submittedName>
</protein>
<keyword evidence="6 8" id="KW-1133">Transmembrane helix</keyword>
<dbReference type="GO" id="GO:0005886">
    <property type="term" value="C:plasma membrane"/>
    <property type="evidence" value="ECO:0007669"/>
    <property type="project" value="UniProtKB-SubCell"/>
</dbReference>
<feature type="transmembrane region" description="Helical" evidence="8">
    <location>
        <begin position="137"/>
        <end position="162"/>
    </location>
</feature>
<comment type="caution">
    <text evidence="10">The sequence shown here is derived from an EMBL/GenBank/DDBJ whole genome shotgun (WGS) entry which is preliminary data.</text>
</comment>
<feature type="transmembrane region" description="Helical" evidence="8">
    <location>
        <begin position="390"/>
        <end position="409"/>
    </location>
</feature>
<gene>
    <name evidence="10" type="ORF">F4Y08_12360</name>
</gene>
<dbReference type="InterPro" id="IPR000515">
    <property type="entry name" value="MetI-like"/>
</dbReference>
<dbReference type="PANTHER" id="PTHR43357:SF4">
    <property type="entry name" value="INNER MEMBRANE ABC TRANSPORTER PERMEASE PROTEIN YDCV"/>
    <property type="match status" value="1"/>
</dbReference>
<dbReference type="SUPFAM" id="SSF161098">
    <property type="entry name" value="MetI-like"/>
    <property type="match status" value="2"/>
</dbReference>
<dbReference type="PROSITE" id="PS50928">
    <property type="entry name" value="ABC_TM1"/>
    <property type="match status" value="2"/>
</dbReference>
<evidence type="ECO:0000256" key="2">
    <source>
        <dbReference type="ARBA" id="ARBA00022448"/>
    </source>
</evidence>
<dbReference type="EMBL" id="VXPY01000087">
    <property type="protein sequence ID" value="MYD91108.1"/>
    <property type="molecule type" value="Genomic_DNA"/>
</dbReference>
<evidence type="ECO:0000256" key="5">
    <source>
        <dbReference type="ARBA" id="ARBA00022692"/>
    </source>
</evidence>
<accession>A0A6B1DV42</accession>
<feature type="transmembrane region" description="Helical" evidence="8">
    <location>
        <begin position="358"/>
        <end position="378"/>
    </location>
</feature>
<dbReference type="CDD" id="cd06261">
    <property type="entry name" value="TM_PBP2"/>
    <property type="match status" value="2"/>
</dbReference>
<reference evidence="10" key="1">
    <citation type="submission" date="2019-09" db="EMBL/GenBank/DDBJ databases">
        <title>Characterisation of the sponge microbiome using genome-centric metagenomics.</title>
        <authorList>
            <person name="Engelberts J.P."/>
            <person name="Robbins S.J."/>
            <person name="De Goeij J.M."/>
            <person name="Aranda M."/>
            <person name="Bell S.C."/>
            <person name="Webster N.S."/>
        </authorList>
    </citation>
    <scope>NUCLEOTIDE SEQUENCE</scope>
    <source>
        <strain evidence="10">SB0662_bin_9</strain>
    </source>
</reference>
<dbReference type="Gene3D" id="1.10.3720.10">
    <property type="entry name" value="MetI-like"/>
    <property type="match status" value="2"/>
</dbReference>
<feature type="domain" description="ABC transmembrane type-1" evidence="9">
    <location>
        <begin position="57"/>
        <end position="262"/>
    </location>
</feature>
<evidence type="ECO:0000256" key="4">
    <source>
        <dbReference type="ARBA" id="ARBA00022519"/>
    </source>
</evidence>
<feature type="transmembrane region" description="Helical" evidence="8">
    <location>
        <begin position="94"/>
        <end position="117"/>
    </location>
</feature>
<comment type="similarity">
    <text evidence="8">Belongs to the binding-protein-dependent transport system permease family.</text>
</comment>
<keyword evidence="3" id="KW-1003">Cell membrane</keyword>
<feature type="transmembrane region" description="Helical" evidence="8">
    <location>
        <begin position="241"/>
        <end position="264"/>
    </location>
</feature>
<evidence type="ECO:0000256" key="1">
    <source>
        <dbReference type="ARBA" id="ARBA00004429"/>
    </source>
</evidence>
<feature type="transmembrane region" description="Helical" evidence="8">
    <location>
        <begin position="469"/>
        <end position="496"/>
    </location>
</feature>
<dbReference type="InterPro" id="IPR035906">
    <property type="entry name" value="MetI-like_sf"/>
</dbReference>
<keyword evidence="2 8" id="KW-0813">Transport</keyword>
<sequence>MNGRLRVLLWALPPFIFLGVFYFLPLVRILVTALGADRLVGGGQAVLPDWRSLAAVLGFTIWQALVSTAASLVAGLPLAWWLREHGSRLRSVARLLLTVPFVMPVVVTASAFMALMGPSGLLNRWLMGWFDLSAPPIQWMHTFGIIILAHVFYNTSVVVRVVSGFWSQQDRRLADVAGTLGAPAWRTLVTVEAPLVLPAVVSSALLVFLFCFSSFGVVLILGGLRFSTLEVAIYRQAVSYFNLPAAAVLALVQLAVTFTAMSLYTRLQRRHAVPQQVESAERFANEKPRTRGHWIGDGLGTVAALILVSPLAALTVQSFAAGTSDWSLANYAGLLQGRADSAFLASPVEAVGNSVRNALATMVISLVLGTGMAYTLFLMPGRGGRWLDPVFLLPLGTSAVTLGLGYIISMGPLRTSPLLVPAAHALIASPFVLRVILPALRRLQPGLRQASAVLGATPRQTWWRVELPLLLPACAVAAVFAFAVSMGEFGASLLIARPEHPTMPLMIFGLLSRPGLANLGQAQAMSVVLMAVTSASMFALDRLPVAIREF</sequence>
<name>A0A6B1DV42_9CHLR</name>
<evidence type="ECO:0000256" key="6">
    <source>
        <dbReference type="ARBA" id="ARBA00022989"/>
    </source>
</evidence>
<evidence type="ECO:0000256" key="3">
    <source>
        <dbReference type="ARBA" id="ARBA00022475"/>
    </source>
</evidence>
<comment type="subcellular location">
    <subcellularLocation>
        <location evidence="1">Cell inner membrane</location>
        <topology evidence="1">Multi-pass membrane protein</topology>
    </subcellularLocation>
    <subcellularLocation>
        <location evidence="8">Cell membrane</location>
        <topology evidence="8">Multi-pass membrane protein</topology>
    </subcellularLocation>
</comment>
<proteinExistence type="inferred from homology"/>
<feature type="transmembrane region" description="Helical" evidence="8">
    <location>
        <begin position="54"/>
        <end position="82"/>
    </location>
</feature>
<keyword evidence="5 8" id="KW-0812">Transmembrane</keyword>
<feature type="transmembrane region" description="Helical" evidence="8">
    <location>
        <begin position="299"/>
        <end position="320"/>
    </location>
</feature>
<dbReference type="GO" id="GO:0055085">
    <property type="term" value="P:transmembrane transport"/>
    <property type="evidence" value="ECO:0007669"/>
    <property type="project" value="InterPro"/>
</dbReference>
<evidence type="ECO:0000256" key="7">
    <source>
        <dbReference type="ARBA" id="ARBA00023136"/>
    </source>
</evidence>
<feature type="transmembrane region" description="Helical" evidence="8">
    <location>
        <begin position="421"/>
        <end position="440"/>
    </location>
</feature>
<dbReference type="Pfam" id="PF00528">
    <property type="entry name" value="BPD_transp_1"/>
    <property type="match status" value="2"/>
</dbReference>
<organism evidence="10">
    <name type="scientific">Caldilineaceae bacterium SB0662_bin_9</name>
    <dbReference type="NCBI Taxonomy" id="2605258"/>
    <lineage>
        <taxon>Bacteria</taxon>
        <taxon>Bacillati</taxon>
        <taxon>Chloroflexota</taxon>
        <taxon>Caldilineae</taxon>
        <taxon>Caldilineales</taxon>
        <taxon>Caldilineaceae</taxon>
    </lineage>
</organism>
<feature type="domain" description="ABC transmembrane type-1" evidence="9">
    <location>
        <begin position="351"/>
        <end position="540"/>
    </location>
</feature>
<feature type="transmembrane region" description="Helical" evidence="8">
    <location>
        <begin position="7"/>
        <end position="34"/>
    </location>
</feature>
<feature type="transmembrane region" description="Helical" evidence="8">
    <location>
        <begin position="195"/>
        <end position="221"/>
    </location>
</feature>
<keyword evidence="7 8" id="KW-0472">Membrane</keyword>
<dbReference type="PANTHER" id="PTHR43357">
    <property type="entry name" value="INNER MEMBRANE ABC TRANSPORTER PERMEASE PROTEIN YDCV"/>
    <property type="match status" value="1"/>
</dbReference>
<evidence type="ECO:0000259" key="9">
    <source>
        <dbReference type="PROSITE" id="PS50928"/>
    </source>
</evidence>
<dbReference type="AlphaFoldDB" id="A0A6B1DV42"/>
<evidence type="ECO:0000313" key="10">
    <source>
        <dbReference type="EMBL" id="MYD91108.1"/>
    </source>
</evidence>
<evidence type="ECO:0000256" key="8">
    <source>
        <dbReference type="RuleBase" id="RU363032"/>
    </source>
</evidence>